<dbReference type="InterPro" id="IPR039853">
    <property type="entry name" value="Pinin"/>
</dbReference>
<feature type="region of interest" description="Disordered" evidence="8">
    <location>
        <begin position="18"/>
        <end position="92"/>
    </location>
</feature>
<sequence length="408" mass="46456">MTETLSKDIEKAQERLRSIDSNLASLPRGAGGRGINDRIDGRGFGMKRRLTDEGPTGGNRFGYERGGGGRLSNDDNSFDGGPMRRRVDMSGGSAYGKRARVDYNDIDNDYDDRPSKTLQSTVVMPTIETKSREQKIEEINKSEKKEVVSRNKRMFSNLLMGTLNKFKKEESKIQSVEQKQAEKQREVEKRLEDTKREEKEKFDAERNRLMEARQEEERKLQSMQRKRALIQYAETKINQYKLMANFIETQTKPTLFFMPVKHTVRSLELLKNTSKHMDRLIELRQGELERELAVSPSDNVRRRGGKNGNDEGHHSDDDNPGNNGEDKKPSVKVIASSTRRRSYSASSYEDDEPSVQRTTTGTSDQAKEGEKAGKQNNGKRQWDSESDGDEPKPGHVEVEVDDVDLGDD</sequence>
<feature type="compositionally biased region" description="Acidic residues" evidence="8">
    <location>
        <begin position="399"/>
        <end position="408"/>
    </location>
</feature>
<dbReference type="STRING" id="2018661.A0A2A2J793"/>
<dbReference type="GO" id="GO:0008380">
    <property type="term" value="P:RNA splicing"/>
    <property type="evidence" value="ECO:0007669"/>
    <property type="project" value="UniProtKB-KW"/>
</dbReference>
<keyword evidence="3" id="KW-0507">mRNA processing</keyword>
<name>A0A2A2J793_9BILA</name>
<comment type="similarity">
    <text evidence="2">Belongs to the pinin family.</text>
</comment>
<accession>A0A2A2J793</accession>
<feature type="compositionally biased region" description="Polar residues" evidence="8">
    <location>
        <begin position="355"/>
        <end position="364"/>
    </location>
</feature>
<dbReference type="Pfam" id="PF04696">
    <property type="entry name" value="Pinin_SDK_memA"/>
    <property type="match status" value="1"/>
</dbReference>
<keyword evidence="6" id="KW-0508">mRNA splicing</keyword>
<evidence type="ECO:0000256" key="7">
    <source>
        <dbReference type="ARBA" id="ARBA00023242"/>
    </source>
</evidence>
<feature type="domain" description="Pinin/SDK/MemA protein" evidence="9">
    <location>
        <begin position="146"/>
        <end position="274"/>
    </location>
</feature>
<comment type="subcellular location">
    <subcellularLocation>
        <location evidence="1">Nucleus</location>
    </subcellularLocation>
</comment>
<evidence type="ECO:0000256" key="5">
    <source>
        <dbReference type="ARBA" id="ARBA00023163"/>
    </source>
</evidence>
<dbReference type="PANTHER" id="PTHR12707:SF0">
    <property type="entry name" value="PININ"/>
    <property type="match status" value="1"/>
</dbReference>
<evidence type="ECO:0000256" key="3">
    <source>
        <dbReference type="ARBA" id="ARBA00022664"/>
    </source>
</evidence>
<evidence type="ECO:0000313" key="11">
    <source>
        <dbReference type="Proteomes" id="UP000218231"/>
    </source>
</evidence>
<evidence type="ECO:0000256" key="2">
    <source>
        <dbReference type="ARBA" id="ARBA00010386"/>
    </source>
</evidence>
<comment type="caution">
    <text evidence="10">The sequence shown here is derived from an EMBL/GenBank/DDBJ whole genome shotgun (WGS) entry which is preliminary data.</text>
</comment>
<evidence type="ECO:0000256" key="1">
    <source>
        <dbReference type="ARBA" id="ARBA00004123"/>
    </source>
</evidence>
<dbReference type="OrthoDB" id="330772at2759"/>
<evidence type="ECO:0000259" key="9">
    <source>
        <dbReference type="Pfam" id="PF04696"/>
    </source>
</evidence>
<feature type="compositionally biased region" description="Basic and acidic residues" evidence="8">
    <location>
        <begin position="389"/>
        <end position="398"/>
    </location>
</feature>
<proteinExistence type="inferred from homology"/>
<dbReference type="EMBL" id="LIAE01010635">
    <property type="protein sequence ID" value="PAV57485.1"/>
    <property type="molecule type" value="Genomic_DNA"/>
</dbReference>
<reference evidence="10 11" key="1">
    <citation type="journal article" date="2017" name="Curr. Biol.">
        <title>Genome architecture and evolution of a unichromosomal asexual nematode.</title>
        <authorList>
            <person name="Fradin H."/>
            <person name="Zegar C."/>
            <person name="Gutwein M."/>
            <person name="Lucas J."/>
            <person name="Kovtun M."/>
            <person name="Corcoran D."/>
            <person name="Baugh L.R."/>
            <person name="Kiontke K."/>
            <person name="Gunsalus K."/>
            <person name="Fitch D.H."/>
            <person name="Piano F."/>
        </authorList>
    </citation>
    <scope>NUCLEOTIDE SEQUENCE [LARGE SCALE GENOMIC DNA]</scope>
    <source>
        <strain evidence="10">PF1309</strain>
    </source>
</reference>
<keyword evidence="7" id="KW-0539">Nucleus</keyword>
<dbReference type="GO" id="GO:0006397">
    <property type="term" value="P:mRNA processing"/>
    <property type="evidence" value="ECO:0007669"/>
    <property type="project" value="UniProtKB-KW"/>
</dbReference>
<feature type="region of interest" description="Disordered" evidence="8">
    <location>
        <begin position="292"/>
        <end position="408"/>
    </location>
</feature>
<feature type="compositionally biased region" description="Basic and acidic residues" evidence="8">
    <location>
        <begin position="308"/>
        <end position="317"/>
    </location>
</feature>
<evidence type="ECO:0000256" key="4">
    <source>
        <dbReference type="ARBA" id="ARBA00023015"/>
    </source>
</evidence>
<keyword evidence="4" id="KW-0805">Transcription regulation</keyword>
<dbReference type="PANTHER" id="PTHR12707">
    <property type="entry name" value="PINN"/>
    <property type="match status" value="1"/>
</dbReference>
<evidence type="ECO:0000256" key="8">
    <source>
        <dbReference type="SAM" id="MobiDB-lite"/>
    </source>
</evidence>
<organism evidence="10 11">
    <name type="scientific">Diploscapter pachys</name>
    <dbReference type="NCBI Taxonomy" id="2018661"/>
    <lineage>
        <taxon>Eukaryota</taxon>
        <taxon>Metazoa</taxon>
        <taxon>Ecdysozoa</taxon>
        <taxon>Nematoda</taxon>
        <taxon>Chromadorea</taxon>
        <taxon>Rhabditida</taxon>
        <taxon>Rhabditina</taxon>
        <taxon>Rhabditomorpha</taxon>
        <taxon>Rhabditoidea</taxon>
        <taxon>Rhabditidae</taxon>
        <taxon>Diploscapter</taxon>
    </lineage>
</organism>
<dbReference type="GO" id="GO:0071013">
    <property type="term" value="C:catalytic step 2 spliceosome"/>
    <property type="evidence" value="ECO:0007669"/>
    <property type="project" value="TreeGrafter"/>
</dbReference>
<keyword evidence="5" id="KW-0804">Transcription</keyword>
<dbReference type="AlphaFoldDB" id="A0A2A2J793"/>
<feature type="compositionally biased region" description="Gly residues" evidence="8">
    <location>
        <begin position="55"/>
        <end position="70"/>
    </location>
</feature>
<dbReference type="Proteomes" id="UP000218231">
    <property type="component" value="Unassembled WGS sequence"/>
</dbReference>
<evidence type="ECO:0000313" key="10">
    <source>
        <dbReference type="EMBL" id="PAV57485.1"/>
    </source>
</evidence>
<keyword evidence="11" id="KW-1185">Reference proteome</keyword>
<protein>
    <recommendedName>
        <fullName evidence="9">Pinin/SDK/MemA protein domain-containing protein</fullName>
    </recommendedName>
</protein>
<evidence type="ECO:0000256" key="6">
    <source>
        <dbReference type="ARBA" id="ARBA00023187"/>
    </source>
</evidence>
<feature type="region of interest" description="Disordered" evidence="8">
    <location>
        <begin position="172"/>
        <end position="202"/>
    </location>
</feature>
<gene>
    <name evidence="10" type="ORF">WR25_23612</name>
</gene>
<feature type="compositionally biased region" description="Basic and acidic residues" evidence="8">
    <location>
        <begin position="179"/>
        <end position="202"/>
    </location>
</feature>
<dbReference type="InterPro" id="IPR006786">
    <property type="entry name" value="Pinin_SDK_MemA"/>
</dbReference>